<feature type="transmembrane region" description="Helical" evidence="1">
    <location>
        <begin position="34"/>
        <end position="52"/>
    </location>
</feature>
<proteinExistence type="predicted"/>
<name>A0A9X2BXN6_9PROT</name>
<keyword evidence="3" id="KW-1185">Reference proteome</keyword>
<dbReference type="InterPro" id="IPR007383">
    <property type="entry name" value="DUF445"/>
</dbReference>
<evidence type="ECO:0000313" key="3">
    <source>
        <dbReference type="Proteomes" id="UP001139516"/>
    </source>
</evidence>
<dbReference type="GO" id="GO:0005886">
    <property type="term" value="C:plasma membrane"/>
    <property type="evidence" value="ECO:0007669"/>
    <property type="project" value="TreeGrafter"/>
</dbReference>
<accession>A0A9X2BXN6</accession>
<comment type="caution">
    <text evidence="2">The sequence shown here is derived from an EMBL/GenBank/DDBJ whole genome shotgun (WGS) entry which is preliminary data.</text>
</comment>
<sequence length="438" mass="46949">MPAPPDAGFAPASIPVPAEDPEAPLRRALRRHRAIATGLLLLMAGLMLGTYWMPPGYWTELLQAAAKAGVVGGLADWFAVTALFRHPLGLPIPHTAIIPSQKERLGRGLGRFVANHVFTEAEVRRVIGRLDLAAILRGFLSDPDSARPAAQAMAQTLPGVLASLGDGRARRLLGRLLPRVAGGPGGAKVLARVLRVLMAGGQHQEVFGLAVAQIKILLQAREAALRDAIARRVRDEGGALVGWLAGAAVARRVLSALNAELGRIEPGDSELRAAFETWLLAEIERLENDPERAASVGRALRDAVSHPAVAAWLGDVWARLRAKLEEDASRPEGRTVTLLEGAFRNAGEMLASDPAARDRLNRLAEAMLMRLLPAARTRIADFIAGVVQNWDTATVTERIELRVGRDLQYVRMNGTLVGFLVGGALYALLKAVFGVVAE</sequence>
<dbReference type="EMBL" id="JALPRX010000122">
    <property type="protein sequence ID" value="MCK8787436.1"/>
    <property type="molecule type" value="Genomic_DNA"/>
</dbReference>
<dbReference type="PANTHER" id="PTHR38442:SF1">
    <property type="entry name" value="INNER MEMBRANE PROTEIN"/>
    <property type="match status" value="1"/>
</dbReference>
<organism evidence="2 3">
    <name type="scientific">Roseomonas acroporae</name>
    <dbReference type="NCBI Taxonomy" id="2937791"/>
    <lineage>
        <taxon>Bacteria</taxon>
        <taxon>Pseudomonadati</taxon>
        <taxon>Pseudomonadota</taxon>
        <taxon>Alphaproteobacteria</taxon>
        <taxon>Acetobacterales</taxon>
        <taxon>Roseomonadaceae</taxon>
        <taxon>Roseomonas</taxon>
    </lineage>
</organism>
<dbReference type="RefSeq" id="WP_248669485.1">
    <property type="nucleotide sequence ID" value="NZ_JALPRX010000122.1"/>
</dbReference>
<evidence type="ECO:0000256" key="1">
    <source>
        <dbReference type="SAM" id="Phobius"/>
    </source>
</evidence>
<dbReference type="Pfam" id="PF04286">
    <property type="entry name" value="DUF445"/>
    <property type="match status" value="1"/>
</dbReference>
<reference evidence="2" key="1">
    <citation type="submission" date="2022-04" db="EMBL/GenBank/DDBJ databases">
        <title>Roseomonas acroporae sp. nov., isolated from coral Acropora digitifera.</title>
        <authorList>
            <person name="Sun H."/>
        </authorList>
    </citation>
    <scope>NUCLEOTIDE SEQUENCE</scope>
    <source>
        <strain evidence="2">NAR14</strain>
    </source>
</reference>
<dbReference type="PANTHER" id="PTHR38442">
    <property type="entry name" value="INNER MEMBRANE PROTEIN-RELATED"/>
    <property type="match status" value="1"/>
</dbReference>
<protein>
    <submittedName>
        <fullName evidence="2">DUF445 domain-containing protein</fullName>
    </submittedName>
</protein>
<dbReference type="Proteomes" id="UP001139516">
    <property type="component" value="Unassembled WGS sequence"/>
</dbReference>
<feature type="transmembrane region" description="Helical" evidence="1">
    <location>
        <begin position="415"/>
        <end position="437"/>
    </location>
</feature>
<keyword evidence="1" id="KW-0472">Membrane</keyword>
<gene>
    <name evidence="2" type="ORF">M0638_23995</name>
</gene>
<keyword evidence="1" id="KW-0812">Transmembrane</keyword>
<dbReference type="AlphaFoldDB" id="A0A9X2BXN6"/>
<evidence type="ECO:0000313" key="2">
    <source>
        <dbReference type="EMBL" id="MCK8787436.1"/>
    </source>
</evidence>
<keyword evidence="1" id="KW-1133">Transmembrane helix</keyword>